<evidence type="ECO:0000259" key="3">
    <source>
        <dbReference type="Pfam" id="PF22933"/>
    </source>
</evidence>
<evidence type="ECO:0000313" key="7">
    <source>
        <dbReference type="Proteomes" id="UP000695562"/>
    </source>
</evidence>
<feature type="domain" description="ComC supersandwich" evidence="3">
    <location>
        <begin position="1009"/>
        <end position="1230"/>
    </location>
</feature>
<evidence type="ECO:0000256" key="2">
    <source>
        <dbReference type="SAM" id="SignalP"/>
    </source>
</evidence>
<name>A0A8J4Q141_9MYCE</name>
<feature type="transmembrane region" description="Helical" evidence="1">
    <location>
        <begin position="1258"/>
        <end position="1281"/>
    </location>
</feature>
<dbReference type="Gene3D" id="2.60.120.260">
    <property type="entry name" value="Galactose-binding domain-like"/>
    <property type="match status" value="1"/>
</dbReference>
<dbReference type="InterPro" id="IPR054484">
    <property type="entry name" value="ComC_SSD"/>
</dbReference>
<feature type="signal peptide" evidence="2">
    <location>
        <begin position="1"/>
        <end position="24"/>
    </location>
</feature>
<dbReference type="Pfam" id="PF22933">
    <property type="entry name" value="ComC_SSD"/>
    <property type="match status" value="1"/>
</dbReference>
<dbReference type="PROSITE" id="PS51257">
    <property type="entry name" value="PROKAR_LIPOPROTEIN"/>
    <property type="match status" value="1"/>
</dbReference>
<keyword evidence="7" id="KW-1185">Reference proteome</keyword>
<keyword evidence="1" id="KW-0812">Transmembrane</keyword>
<sequence>MRKTNFGRLFVILYFVTILLSCKAEIQLVDSKPDPNGCVNSEYKVTAVFSGVPQFYQLSMSGTFKQVYQQNGTLVLDLNFKTAASTSSLSIGESYGPLIEFKFGPHTCSPTKLITVAFPSPLNQNRNWLFDSVAYYLNIVDSLPGQNFTVDTLSGPFAFDLKTTSNPRVYALYRTLTSTTVNRAEVEFDIVDILTRKVHVGLGSDFKSNPVSTVSDIKVYTGYASTLSYTIFITAASSDLILNCNTDGRPNPVYPHLVSILSTQYNYICTGTLDYNTLSGNVNVQLYSSGSDLTTLKQGLLSAVGSIQAPTKPTPTLNSYVINNTNGQFIISLHLNKQYLSYVPFKLTNLNVFSLPTSFPLGIIGGTPTLQTFDFTYLNPSAWNPSSYKIDINFGSSDIWYYQVPSNVNVPVDTTAPFIENISVLDVDSQSYKLIFHIIDKESGFHSFSLLSFPDVITFKHLVEGNVFNGIYETTISKLKPISLDFEGATAIDKTGNIFTIRNGYYSYDPIRKLSFSQTFLNPFEINTFQFNVTEIDNSSLQNTGVSLLLKFPMANPKIPVLFTLGPTWSNAEYSIENLKPFYYDSVLGGYKIEFNVPFLRFLNGYLPFTLYIQSVRYTHTEIQSVLGNSTQISIITSNINNPILLIPPAVNSYKLFSDPGNNEYGFEITTNIIISYYEITVTSKYNLVGFNFTGSPNGLTFKILFSPYCVDGDVYSVTYMKLVSNTGFYSSTLDPNAMNPLYGVSQMSCPITCSSIPNMDTTPPELVSFTVSKTNVNLESNDRVVDFIIRTQDSITPSSSTDTPTVYLFTIGHTLECKSILKSQEGSLLTFSCSIEIPQLLPTNNPIILSVYGYANQQYLYGGASTKMLMDQGFQSFISLSGSPFTPKITSSSITASGKELTIVGQNFGTFSQAIVQVDYGFGFNSISTFNRIGVNEIQLYSLETKSTISVRLIVLDTITNTVSHTISSCPGDCNGHGFCSQVCVCTPPWAGIDCLSTIITIPEPSVNTTTPIFNGNYTISDKDVLTSLVSIVSLREIDYTTQQAIHTFNFNTWIFKNLTEETGTKQYLYSTNISKADSNIVTWVNVTTRWFDVSSNITFAGQFLQMNPSTVKYNINISNYPFSSSLNYIQLVMSAVLDSSKSSDICSNKQFTNDTENSYIKLQLNEYALSGRFIERGILDGRVQRVTNTLLDSQLNPIASHSSAQSYIGINIGTYKQLAEIDPDFSVLVDSKSVSQDENSICIKSTKKPILTTAQIVGIAVGGGVFLFMIIAIIVWVAAKKGNSKMAIKLRNLAVK</sequence>
<feature type="chain" id="PRO_5035236386" description="EGF-like domain-containing protein" evidence="2">
    <location>
        <begin position="25"/>
        <end position="1298"/>
    </location>
</feature>
<evidence type="ECO:0000256" key="1">
    <source>
        <dbReference type="SAM" id="Phobius"/>
    </source>
</evidence>
<reference evidence="6" key="1">
    <citation type="submission" date="2020-01" db="EMBL/GenBank/DDBJ databases">
        <title>Development of genomics and gene disruption for Polysphondylium violaceum indicates a role for the polyketide synthase stlB in stalk morphogenesis.</title>
        <authorList>
            <person name="Narita B."/>
            <person name="Kawabe Y."/>
            <person name="Kin K."/>
            <person name="Saito T."/>
            <person name="Gibbs R."/>
            <person name="Kuspa A."/>
            <person name="Muzny D."/>
            <person name="Queller D."/>
            <person name="Richards S."/>
            <person name="Strassman J."/>
            <person name="Sucgang R."/>
            <person name="Worley K."/>
            <person name="Schaap P."/>
        </authorList>
    </citation>
    <scope>NUCLEOTIDE SEQUENCE</scope>
    <source>
        <strain evidence="6">QSvi11</strain>
    </source>
</reference>
<feature type="domain" description="DUF7034" evidence="4">
    <location>
        <begin position="765"/>
        <end position="881"/>
    </location>
</feature>
<comment type="caution">
    <text evidence="6">The sequence shown here is derived from an EMBL/GenBank/DDBJ whole genome shotgun (WGS) entry which is preliminary data.</text>
</comment>
<keyword evidence="1" id="KW-1133">Transmembrane helix</keyword>
<evidence type="ECO:0000259" key="5">
    <source>
        <dbReference type="Pfam" id="PF24893"/>
    </source>
</evidence>
<dbReference type="Proteomes" id="UP000695562">
    <property type="component" value="Unassembled WGS sequence"/>
</dbReference>
<dbReference type="Pfam" id="PF24893">
    <property type="entry name" value="DUF7743"/>
    <property type="match status" value="1"/>
</dbReference>
<organism evidence="6 7">
    <name type="scientific">Polysphondylium violaceum</name>
    <dbReference type="NCBI Taxonomy" id="133409"/>
    <lineage>
        <taxon>Eukaryota</taxon>
        <taxon>Amoebozoa</taxon>
        <taxon>Evosea</taxon>
        <taxon>Eumycetozoa</taxon>
        <taxon>Dictyostelia</taxon>
        <taxon>Dictyosteliales</taxon>
        <taxon>Dictyosteliaceae</taxon>
        <taxon>Polysphondylium</taxon>
    </lineage>
</organism>
<dbReference type="InterPro" id="IPR056645">
    <property type="entry name" value="DUF7743"/>
</dbReference>
<dbReference type="InterPro" id="IPR055462">
    <property type="entry name" value="DUF7034"/>
</dbReference>
<evidence type="ECO:0008006" key="8">
    <source>
        <dbReference type="Google" id="ProtNLM"/>
    </source>
</evidence>
<feature type="domain" description="DUF7743" evidence="5">
    <location>
        <begin position="412"/>
        <end position="509"/>
    </location>
</feature>
<dbReference type="PANTHER" id="PTHR31378">
    <property type="entry name" value="EGF-LIKE DOMAIN-CONTAINING PROTEIN-RELATED-RELATED"/>
    <property type="match status" value="1"/>
</dbReference>
<evidence type="ECO:0000313" key="6">
    <source>
        <dbReference type="EMBL" id="KAF2075909.1"/>
    </source>
</evidence>
<dbReference type="PANTHER" id="PTHR31378:SF17">
    <property type="match status" value="1"/>
</dbReference>
<evidence type="ECO:0000259" key="4">
    <source>
        <dbReference type="Pfam" id="PF23033"/>
    </source>
</evidence>
<dbReference type="EMBL" id="AJWJ01000081">
    <property type="protein sequence ID" value="KAF2075909.1"/>
    <property type="molecule type" value="Genomic_DNA"/>
</dbReference>
<proteinExistence type="predicted"/>
<dbReference type="Pfam" id="PF23033">
    <property type="entry name" value="DUF7034"/>
    <property type="match status" value="1"/>
</dbReference>
<gene>
    <name evidence="6" type="ORF">CYY_002800</name>
</gene>
<accession>A0A8J4Q141</accession>
<protein>
    <recommendedName>
        <fullName evidence="8">EGF-like domain-containing protein</fullName>
    </recommendedName>
</protein>
<keyword evidence="2" id="KW-0732">Signal</keyword>
<keyword evidence="1" id="KW-0472">Membrane</keyword>